<dbReference type="AlphaFoldDB" id="A0A1S2D1H1"/>
<dbReference type="Gene3D" id="2.60.120.200">
    <property type="match status" value="1"/>
</dbReference>
<reference evidence="3 4" key="1">
    <citation type="submission" date="2016-09" db="EMBL/GenBank/DDBJ databases">
        <title>Draft Genome Sequence of Aeromonas sobria Strain 08005, Isolated from Sick Rana catesbeiana.</title>
        <authorList>
            <person name="Yang Q."/>
        </authorList>
    </citation>
    <scope>NUCLEOTIDE SEQUENCE [LARGE SCALE GENOMIC DNA]</scope>
    <source>
        <strain evidence="3 4">08005</strain>
    </source>
</reference>
<sequence length="1236" mass="130212">MKSSLHLLLLKAVAISLTTFNAYAFDIDINKVFPAVVQGHQGGNNTVCSGVNNDGLVQYGTAKIYGTNADSLKFCTINDYPPNDGCDDLKGGRITCKLTSPPVTAQGISIEGGNSFKYTSLPENNVECNGGSVIIGDGENNFGQVSINGGCKDFSILPKEKEVFINVLNVNKDITLGPGDYWIEQLNLSAGKAVKLIGDVRVFVKNNFDINGFFNSDANGTASERSLLLFGYSDVKPNSNSALTGYVYSAGAVVINSNSVINGRVTSESLTMNSNGIIRDTVQKFEPELQCFNDDFNSLALKPEWVVKTSKGTFSPSIQEGRLRLTEDKNDQATSLTYLKLFPAANNLVTVEFDHSAYGGTGADGIAMVLSDAKITPQPGAFGGPLGYGHKGSTAPGFAGGWLGVGIDEFGNFSAEGGSNNQPSRKNSIAIRGSGSGTTGYRYLYGSATLSPPIHNGKGYPTFPHRYRLTVDSRSGNKTMVSLERNVGAGYAAVSGISSFDAIKEPGQSPIPENFYLSFTGSTGGSNNKHDIDNVKICALKVNPVGVQVHHFEFSHSGQGITCQPEEVTIKACANADCSQLMSETVTAALTPHPITNGGWSSGSGLNNVNNGIVTITNGATKVMLSNYSANSITMGVSSSTPPLRPQSDTLCRSGSLGPAKQYCTLPFADAALRFNVPTFYAGASGVTSIRAIKSNDAGATKVCVPLLTGNQTLQFASTKVVSEVSSAVPMVNSTAVAPSGSVIVPFNGDGVGQLTVQYPDAGVLRLDATFQKSDATGTLKLIGSDTFAVLPSSILLRGQDQPACSGADDTSYMANCGVYSKAGAEFTLQAQALNQLGDLTPGFGATNLAVQWARLAPLTGVNGTVSPALLSISKGVSSTIAKWDEVGVLKAGITDFVPYPGYQDETPQLKVPLRWSEPIGRFVPWDYRLSGGFITPACNAFTYMSQPFASGFVITARNLQQGTTQNYQGAFAKGVAEMVAANALDGVARDKRITLSPSLSWASGIASVNQQSPFGLNTRFDRAASPEAPFASLSFGIKVDDKDGSNTRLATPNMNAAVAGACVGASCDAVRLGTQKLLYGRLLAGTEAGVASAPLAIPQRMQYYDGGNWLLNKEDQCTQLSLANQGFTFINPSQTFDAATRELNLGAGRKIKLGLGSSAPGGDAALAKDGEILFHFAKPDISVRIPYKVDLAKQPSSPTWLSEPASVNESNLKGEAIFGSSRGNDRIIYRREVMQ</sequence>
<evidence type="ECO:0000256" key="1">
    <source>
        <dbReference type="SAM" id="SignalP"/>
    </source>
</evidence>
<dbReference type="STRING" id="646.BJD16_10205"/>
<organism evidence="3 4">
    <name type="scientific">Aeromonas sobria</name>
    <dbReference type="NCBI Taxonomy" id="646"/>
    <lineage>
        <taxon>Bacteria</taxon>
        <taxon>Pseudomonadati</taxon>
        <taxon>Pseudomonadota</taxon>
        <taxon>Gammaproteobacteria</taxon>
        <taxon>Aeromonadales</taxon>
        <taxon>Aeromonadaceae</taxon>
        <taxon>Aeromonas</taxon>
    </lineage>
</organism>
<gene>
    <name evidence="3" type="ORF">BJD16_10205</name>
</gene>
<dbReference type="OrthoDB" id="9790247at2"/>
<dbReference type="InterPro" id="IPR013320">
    <property type="entry name" value="ConA-like_dom_sf"/>
</dbReference>
<dbReference type="SUPFAM" id="SSF49899">
    <property type="entry name" value="Concanavalin A-like lectins/glucanases"/>
    <property type="match status" value="1"/>
</dbReference>
<feature type="signal peptide" evidence="1">
    <location>
        <begin position="1"/>
        <end position="24"/>
    </location>
</feature>
<accession>A0A1S2D1H1</accession>
<name>A0A1S2D1H1_AERSO</name>
<feature type="domain" description="DUF6701" evidence="2">
    <location>
        <begin position="650"/>
        <end position="1234"/>
    </location>
</feature>
<dbReference type="InterPro" id="IPR046524">
    <property type="entry name" value="DUF6701"/>
</dbReference>
<keyword evidence="1" id="KW-0732">Signal</keyword>
<evidence type="ECO:0000313" key="4">
    <source>
        <dbReference type="Proteomes" id="UP000179934"/>
    </source>
</evidence>
<dbReference type="Pfam" id="PF20419">
    <property type="entry name" value="DUF6701"/>
    <property type="match status" value="1"/>
</dbReference>
<proteinExistence type="predicted"/>
<evidence type="ECO:0000313" key="3">
    <source>
        <dbReference type="EMBL" id="OHY94794.1"/>
    </source>
</evidence>
<dbReference type="RefSeq" id="WP_042019652.1">
    <property type="nucleotide sequence ID" value="NZ_KV861270.1"/>
</dbReference>
<feature type="chain" id="PRO_5010373087" description="DUF6701 domain-containing protein" evidence="1">
    <location>
        <begin position="25"/>
        <end position="1236"/>
    </location>
</feature>
<dbReference type="Proteomes" id="UP000179934">
    <property type="component" value="Unassembled WGS sequence"/>
</dbReference>
<evidence type="ECO:0000259" key="2">
    <source>
        <dbReference type="Pfam" id="PF20419"/>
    </source>
</evidence>
<protein>
    <recommendedName>
        <fullName evidence="2">DUF6701 domain-containing protein</fullName>
    </recommendedName>
</protein>
<comment type="caution">
    <text evidence="3">The sequence shown here is derived from an EMBL/GenBank/DDBJ whole genome shotgun (WGS) entry which is preliminary data.</text>
</comment>
<dbReference type="EMBL" id="MKFU01000005">
    <property type="protein sequence ID" value="OHY94794.1"/>
    <property type="molecule type" value="Genomic_DNA"/>
</dbReference>